<evidence type="ECO:0000256" key="3">
    <source>
        <dbReference type="SAM" id="SignalP"/>
    </source>
</evidence>
<dbReference type="RefSeq" id="WP_096992247.1">
    <property type="nucleotide sequence ID" value="NZ_JBHSII010000001.1"/>
</dbReference>
<organism evidence="5 6">
    <name type="scientific">Vibrio thalassae</name>
    <dbReference type="NCBI Taxonomy" id="1243014"/>
    <lineage>
        <taxon>Bacteria</taxon>
        <taxon>Pseudomonadati</taxon>
        <taxon>Pseudomonadota</taxon>
        <taxon>Gammaproteobacteria</taxon>
        <taxon>Vibrionales</taxon>
        <taxon>Vibrionaceae</taxon>
        <taxon>Vibrio</taxon>
    </lineage>
</organism>
<evidence type="ECO:0000313" key="6">
    <source>
        <dbReference type="Proteomes" id="UP000219336"/>
    </source>
</evidence>
<keyword evidence="6" id="KW-1185">Reference proteome</keyword>
<keyword evidence="1 3" id="KW-0732">Signal</keyword>
<feature type="compositionally biased region" description="Basic and acidic residues" evidence="2">
    <location>
        <begin position="218"/>
        <end position="234"/>
    </location>
</feature>
<feature type="signal peptide" evidence="3">
    <location>
        <begin position="1"/>
        <end position="20"/>
    </location>
</feature>
<evidence type="ECO:0000259" key="4">
    <source>
        <dbReference type="PROSITE" id="PS50914"/>
    </source>
</evidence>
<dbReference type="InterPro" id="IPR007055">
    <property type="entry name" value="BON_dom"/>
</dbReference>
<evidence type="ECO:0000256" key="2">
    <source>
        <dbReference type="SAM" id="MobiDB-lite"/>
    </source>
</evidence>
<evidence type="ECO:0000256" key="1">
    <source>
        <dbReference type="ARBA" id="ARBA00022729"/>
    </source>
</evidence>
<dbReference type="Gene3D" id="3.30.1340.30">
    <property type="match status" value="1"/>
</dbReference>
<dbReference type="SMART" id="SM00749">
    <property type="entry name" value="BON"/>
    <property type="match status" value="2"/>
</dbReference>
<dbReference type="InterPro" id="IPR051686">
    <property type="entry name" value="Lipoprotein_DolP"/>
</dbReference>
<sequence length="234" mass="25649">MKTYKVLTLLLASTILSGCAGLFVAGAATTVNLVTDTRTTKEIWNDNSLESEVAGMSNKAPYVGQVRVVASSQRGTVVLMGQSKTQALSNQLEAQVEGLNGVKRVYNQIRIKEPISFTSVSNDSWLTTKVKSALLTDERLNGVKVKVITEDKEVFLLGYVSKEHADVATEIARNVSGVKQVIRAFQFSEQQDKLNTDAPVEETKQPEAPVKNAEPEEEMRPIIEEPAPFHEIEG</sequence>
<feature type="compositionally biased region" description="Basic and acidic residues" evidence="2">
    <location>
        <begin position="192"/>
        <end position="205"/>
    </location>
</feature>
<keyword evidence="5" id="KW-0449">Lipoprotein</keyword>
<dbReference type="AlphaFoldDB" id="A0A240EDW4"/>
<accession>A0A240EDW4</accession>
<dbReference type="InterPro" id="IPR014004">
    <property type="entry name" value="Transpt-assoc_nodulatn_dom_bac"/>
</dbReference>
<dbReference type="Pfam" id="PF04972">
    <property type="entry name" value="BON"/>
    <property type="match status" value="2"/>
</dbReference>
<feature type="chain" id="PRO_5011992131" evidence="3">
    <location>
        <begin position="21"/>
        <end position="234"/>
    </location>
</feature>
<dbReference type="PROSITE" id="PS50914">
    <property type="entry name" value="BON"/>
    <property type="match status" value="2"/>
</dbReference>
<protein>
    <submittedName>
        <fullName evidence="5">Outer membrane lipoprotein</fullName>
    </submittedName>
</protein>
<proteinExistence type="predicted"/>
<reference evidence="6" key="1">
    <citation type="submission" date="2016-06" db="EMBL/GenBank/DDBJ databases">
        <authorList>
            <person name="Rodrigo-Torres L."/>
            <person name="Arahal R.D."/>
            <person name="Lucena T."/>
        </authorList>
    </citation>
    <scope>NUCLEOTIDE SEQUENCE [LARGE SCALE GENOMIC DNA]</scope>
    <source>
        <strain evidence="6">CECT8203</strain>
    </source>
</reference>
<name>A0A240EDW4_9VIBR</name>
<dbReference type="PANTHER" id="PTHR34606">
    <property type="entry name" value="BON DOMAIN-CONTAINING PROTEIN"/>
    <property type="match status" value="1"/>
</dbReference>
<dbReference type="PANTHER" id="PTHR34606:SF4">
    <property type="entry name" value="OUTER MEMBRANE LIPOPROTEIN DOLP"/>
    <property type="match status" value="1"/>
</dbReference>
<feature type="domain" description="BON" evidence="4">
    <location>
        <begin position="45"/>
        <end position="113"/>
    </location>
</feature>
<feature type="domain" description="BON" evidence="4">
    <location>
        <begin position="122"/>
        <end position="189"/>
    </location>
</feature>
<dbReference type="PROSITE" id="PS51257">
    <property type="entry name" value="PROKAR_LIPOPROTEIN"/>
    <property type="match status" value="1"/>
</dbReference>
<feature type="region of interest" description="Disordered" evidence="2">
    <location>
        <begin position="192"/>
        <end position="234"/>
    </location>
</feature>
<evidence type="ECO:0000313" key="5">
    <source>
        <dbReference type="EMBL" id="SNX46884.1"/>
    </source>
</evidence>
<gene>
    <name evidence="5" type="ORF">VTH8203_00529</name>
</gene>
<dbReference type="OrthoDB" id="9783990at2"/>
<dbReference type="EMBL" id="OANU01000003">
    <property type="protein sequence ID" value="SNX46884.1"/>
    <property type="molecule type" value="Genomic_DNA"/>
</dbReference>
<dbReference type="Proteomes" id="UP000219336">
    <property type="component" value="Unassembled WGS sequence"/>
</dbReference>